<feature type="compositionally biased region" description="Basic and acidic residues" evidence="1">
    <location>
        <begin position="1"/>
        <end position="14"/>
    </location>
</feature>
<name>A0A8X6MVF1_NEPPI</name>
<evidence type="ECO:0000256" key="1">
    <source>
        <dbReference type="SAM" id="MobiDB-lite"/>
    </source>
</evidence>
<feature type="region of interest" description="Disordered" evidence="1">
    <location>
        <begin position="1"/>
        <end position="27"/>
    </location>
</feature>
<dbReference type="EMBL" id="BMAW01051341">
    <property type="protein sequence ID" value="GFS79852.1"/>
    <property type="molecule type" value="Genomic_DNA"/>
</dbReference>
<dbReference type="Proteomes" id="UP000887013">
    <property type="component" value="Unassembled WGS sequence"/>
</dbReference>
<gene>
    <name evidence="2" type="ORF">NPIL_398121</name>
</gene>
<sequence length="117" mass="13617">MEMRKESNQEESRRILRPSTMAQRRKWPLSKKKIIKMGKRKESNQEAMIQSRMMQGGIQLVESKNYNESTQSAHSSGKEAIEVIDDDIAIIKTVKPRHLRTYEVIEINDDEEGKVDV</sequence>
<evidence type="ECO:0000313" key="2">
    <source>
        <dbReference type="EMBL" id="GFS79852.1"/>
    </source>
</evidence>
<evidence type="ECO:0000313" key="3">
    <source>
        <dbReference type="Proteomes" id="UP000887013"/>
    </source>
</evidence>
<dbReference type="AlphaFoldDB" id="A0A8X6MVF1"/>
<accession>A0A8X6MVF1</accession>
<proteinExistence type="predicted"/>
<reference evidence="2" key="1">
    <citation type="submission" date="2020-08" db="EMBL/GenBank/DDBJ databases">
        <title>Multicomponent nature underlies the extraordinary mechanical properties of spider dragline silk.</title>
        <authorList>
            <person name="Kono N."/>
            <person name="Nakamura H."/>
            <person name="Mori M."/>
            <person name="Yoshida Y."/>
            <person name="Ohtoshi R."/>
            <person name="Malay A.D."/>
            <person name="Moran D.A.P."/>
            <person name="Tomita M."/>
            <person name="Numata K."/>
            <person name="Arakawa K."/>
        </authorList>
    </citation>
    <scope>NUCLEOTIDE SEQUENCE</scope>
</reference>
<protein>
    <submittedName>
        <fullName evidence="2">Uncharacterized protein</fullName>
    </submittedName>
</protein>
<comment type="caution">
    <text evidence="2">The sequence shown here is derived from an EMBL/GenBank/DDBJ whole genome shotgun (WGS) entry which is preliminary data.</text>
</comment>
<organism evidence="2 3">
    <name type="scientific">Nephila pilipes</name>
    <name type="common">Giant wood spider</name>
    <name type="synonym">Nephila maculata</name>
    <dbReference type="NCBI Taxonomy" id="299642"/>
    <lineage>
        <taxon>Eukaryota</taxon>
        <taxon>Metazoa</taxon>
        <taxon>Ecdysozoa</taxon>
        <taxon>Arthropoda</taxon>
        <taxon>Chelicerata</taxon>
        <taxon>Arachnida</taxon>
        <taxon>Araneae</taxon>
        <taxon>Araneomorphae</taxon>
        <taxon>Entelegynae</taxon>
        <taxon>Araneoidea</taxon>
        <taxon>Nephilidae</taxon>
        <taxon>Nephila</taxon>
    </lineage>
</organism>
<keyword evidence="3" id="KW-1185">Reference proteome</keyword>